<evidence type="ECO:0000256" key="5">
    <source>
        <dbReference type="ARBA" id="ARBA00022568"/>
    </source>
</evidence>
<evidence type="ECO:0000256" key="6">
    <source>
        <dbReference type="ARBA" id="ARBA00022692"/>
    </source>
</evidence>
<keyword evidence="11" id="KW-0406">Ion transport</keyword>
<dbReference type="Proteomes" id="UP000777438">
    <property type="component" value="Unassembled WGS sequence"/>
</dbReference>
<dbReference type="GO" id="GO:2001256">
    <property type="term" value="P:regulation of store-operated calcium entry"/>
    <property type="evidence" value="ECO:0007669"/>
    <property type="project" value="InterPro"/>
</dbReference>
<keyword evidence="12 15" id="KW-0472">Membrane</keyword>
<evidence type="ECO:0000313" key="18">
    <source>
        <dbReference type="Proteomes" id="UP000777438"/>
    </source>
</evidence>
<dbReference type="InterPro" id="IPR009567">
    <property type="entry name" value="SARAF"/>
</dbReference>
<keyword evidence="9" id="KW-0106">Calcium</keyword>
<keyword evidence="18" id="KW-1185">Reference proteome</keyword>
<evidence type="ECO:0000256" key="4">
    <source>
        <dbReference type="ARBA" id="ARBA00022448"/>
    </source>
</evidence>
<comment type="caution">
    <text evidence="17">The sequence shown here is derived from an EMBL/GenBank/DDBJ whole genome shotgun (WGS) entry which is preliminary data.</text>
</comment>
<comment type="similarity">
    <text evidence="2">Belongs to the SARAF family.</text>
</comment>
<dbReference type="GO" id="GO:0006816">
    <property type="term" value="P:calcium ion transport"/>
    <property type="evidence" value="ECO:0007669"/>
    <property type="project" value="UniProtKB-KW"/>
</dbReference>
<comment type="subcellular location">
    <subcellularLocation>
        <location evidence="1">Endoplasmic reticulum membrane</location>
        <topology evidence="1">Single-pass type I membrane protein</topology>
    </subcellularLocation>
</comment>
<evidence type="ECO:0000313" key="17">
    <source>
        <dbReference type="EMBL" id="KAH6888630.1"/>
    </source>
</evidence>
<feature type="signal peptide" evidence="16">
    <location>
        <begin position="1"/>
        <end position="17"/>
    </location>
</feature>
<keyword evidence="10 15" id="KW-1133">Transmembrane helix</keyword>
<reference evidence="17 18" key="1">
    <citation type="journal article" date="2021" name="Nat. Commun.">
        <title>Genetic determinants of endophytism in the Arabidopsis root mycobiome.</title>
        <authorList>
            <person name="Mesny F."/>
            <person name="Miyauchi S."/>
            <person name="Thiergart T."/>
            <person name="Pickel B."/>
            <person name="Atanasova L."/>
            <person name="Karlsson M."/>
            <person name="Huettel B."/>
            <person name="Barry K.W."/>
            <person name="Haridas S."/>
            <person name="Chen C."/>
            <person name="Bauer D."/>
            <person name="Andreopoulos W."/>
            <person name="Pangilinan J."/>
            <person name="LaButti K."/>
            <person name="Riley R."/>
            <person name="Lipzen A."/>
            <person name="Clum A."/>
            <person name="Drula E."/>
            <person name="Henrissat B."/>
            <person name="Kohler A."/>
            <person name="Grigoriev I.V."/>
            <person name="Martin F.M."/>
            <person name="Hacquard S."/>
        </authorList>
    </citation>
    <scope>NUCLEOTIDE SEQUENCE [LARGE SCALE GENOMIC DNA]</scope>
    <source>
        <strain evidence="17 18">MPI-CAGE-CH-0241</strain>
    </source>
</reference>
<organism evidence="17 18">
    <name type="scientific">Thelonectria olida</name>
    <dbReference type="NCBI Taxonomy" id="1576542"/>
    <lineage>
        <taxon>Eukaryota</taxon>
        <taxon>Fungi</taxon>
        <taxon>Dikarya</taxon>
        <taxon>Ascomycota</taxon>
        <taxon>Pezizomycotina</taxon>
        <taxon>Sordariomycetes</taxon>
        <taxon>Hypocreomycetidae</taxon>
        <taxon>Hypocreales</taxon>
        <taxon>Nectriaceae</taxon>
        <taxon>Thelonectria</taxon>
    </lineage>
</organism>
<keyword evidence="8" id="KW-0256">Endoplasmic reticulum</keyword>
<feature type="transmembrane region" description="Helical" evidence="15">
    <location>
        <begin position="149"/>
        <end position="171"/>
    </location>
</feature>
<evidence type="ECO:0000256" key="7">
    <source>
        <dbReference type="ARBA" id="ARBA00022729"/>
    </source>
</evidence>
<evidence type="ECO:0000256" key="11">
    <source>
        <dbReference type="ARBA" id="ARBA00023065"/>
    </source>
</evidence>
<evidence type="ECO:0000256" key="16">
    <source>
        <dbReference type="SAM" id="SignalP"/>
    </source>
</evidence>
<feature type="compositionally biased region" description="Pro residues" evidence="14">
    <location>
        <begin position="194"/>
        <end position="211"/>
    </location>
</feature>
<dbReference type="EMBL" id="JAGPYM010000012">
    <property type="protein sequence ID" value="KAH6888630.1"/>
    <property type="molecule type" value="Genomic_DNA"/>
</dbReference>
<dbReference type="OrthoDB" id="20303at2759"/>
<dbReference type="PANTHER" id="PTHR15929">
    <property type="entry name" value="STORE-OPERATED CALCIUM ENTRY-ASSOCIATED REGULATORY FACTOR"/>
    <property type="match status" value="1"/>
</dbReference>
<evidence type="ECO:0000256" key="10">
    <source>
        <dbReference type="ARBA" id="ARBA00022989"/>
    </source>
</evidence>
<accession>A0A9P9APU7</accession>
<evidence type="ECO:0000256" key="13">
    <source>
        <dbReference type="ARBA" id="ARBA00031116"/>
    </source>
</evidence>
<gene>
    <name evidence="17" type="ORF">B0T10DRAFT_57978</name>
</gene>
<proteinExistence type="inferred from homology"/>
<keyword evidence="6 15" id="KW-0812">Transmembrane</keyword>
<dbReference type="GO" id="GO:0005789">
    <property type="term" value="C:endoplasmic reticulum membrane"/>
    <property type="evidence" value="ECO:0007669"/>
    <property type="project" value="UniProtKB-SubCell"/>
</dbReference>
<evidence type="ECO:0000256" key="9">
    <source>
        <dbReference type="ARBA" id="ARBA00022837"/>
    </source>
</evidence>
<protein>
    <recommendedName>
        <fullName evidence="3">Store-operated calcium entry-associated regulatory factor</fullName>
    </recommendedName>
    <alternativeName>
        <fullName evidence="13">Transmembrane protein 66</fullName>
    </alternativeName>
</protein>
<name>A0A9P9APU7_9HYPO</name>
<feature type="chain" id="PRO_5040263664" description="Store-operated calcium entry-associated regulatory factor" evidence="16">
    <location>
        <begin position="18"/>
        <end position="290"/>
    </location>
</feature>
<dbReference type="AlphaFoldDB" id="A0A9P9APU7"/>
<keyword evidence="4" id="KW-0813">Transport</keyword>
<keyword evidence="7 16" id="KW-0732">Signal</keyword>
<keyword evidence="5" id="KW-0109">Calcium transport</keyword>
<evidence type="ECO:0000256" key="12">
    <source>
        <dbReference type="ARBA" id="ARBA00023136"/>
    </source>
</evidence>
<feature type="region of interest" description="Disordered" evidence="14">
    <location>
        <begin position="240"/>
        <end position="290"/>
    </location>
</feature>
<dbReference type="PANTHER" id="PTHR15929:SF0">
    <property type="entry name" value="STORE-OPERATED CALCIUM ENTRY-ASSOCIATED REGULATORY FACTOR"/>
    <property type="match status" value="1"/>
</dbReference>
<feature type="compositionally biased region" description="Basic and acidic residues" evidence="14">
    <location>
        <begin position="242"/>
        <end position="252"/>
    </location>
</feature>
<evidence type="ECO:0000256" key="1">
    <source>
        <dbReference type="ARBA" id="ARBA00004115"/>
    </source>
</evidence>
<sequence length="290" mass="30834">MIPSTLFALTLPALALAASRPKNAILLSDVESLTLRGHGAMTKHRRVSAIPQLRCLSNSKICDLYDIDVMRCDNQGSSYGPEDIQWSCTASLPETLKLGSTDVICEGYSSPDDDYVLKGSCGVEYRLALTTKGEHRYPELAGEESKLDWSGILFMVIFVAVLGFIIYGACIRGQENRDAQRAGIRRGGGGWGPGPGPGWGPGNDPPPPYPGTKPSGQDSWRPGFWSGAAGGAAAGYWAGSRNHGDNHHDNHHNYGSVGQGHGWGGGSSRSSSSGSNTRHESTGFGSTSRR</sequence>
<feature type="compositionally biased region" description="Gly residues" evidence="14">
    <location>
        <begin position="257"/>
        <end position="267"/>
    </location>
</feature>
<evidence type="ECO:0000256" key="3">
    <source>
        <dbReference type="ARBA" id="ARBA00016584"/>
    </source>
</evidence>
<evidence type="ECO:0000256" key="14">
    <source>
        <dbReference type="SAM" id="MobiDB-lite"/>
    </source>
</evidence>
<evidence type="ECO:0000256" key="8">
    <source>
        <dbReference type="ARBA" id="ARBA00022824"/>
    </source>
</evidence>
<evidence type="ECO:0000256" key="2">
    <source>
        <dbReference type="ARBA" id="ARBA00006833"/>
    </source>
</evidence>
<feature type="region of interest" description="Disordered" evidence="14">
    <location>
        <begin position="182"/>
        <end position="224"/>
    </location>
</feature>
<dbReference type="Pfam" id="PF06682">
    <property type="entry name" value="SARAF"/>
    <property type="match status" value="1"/>
</dbReference>
<evidence type="ECO:0000256" key="15">
    <source>
        <dbReference type="SAM" id="Phobius"/>
    </source>
</evidence>